<sequence length="214" mass="24258">MALTSSRDPYVDPGTGVLRNLAGARTRAELHEVEGDLSFARLIQLLDHPPKPTGDLDELRAIHRVLFQDVYEWAGQLRTIDMRKIAAAGERPTEPFMPVSMIQRAADHAAAELRADNNLRAMGRDQFIERLAHHYDQVNYLHPFREGNGRTQRVFWSRVARDAGWQLDWRTVQGAVNDHASRAAIEERDLGPLRDMFDQVVTGEAPTQARRDTA</sequence>
<evidence type="ECO:0000259" key="8">
    <source>
        <dbReference type="PROSITE" id="PS51459"/>
    </source>
</evidence>
<dbReference type="GO" id="GO:0005524">
    <property type="term" value="F:ATP binding"/>
    <property type="evidence" value="ECO:0007669"/>
    <property type="project" value="UniProtKB-KW"/>
</dbReference>
<name>U2QDR9_9ACTN</name>
<dbReference type="PANTHER" id="PTHR39560:SF1">
    <property type="entry name" value="PROTEIN ADENYLYLTRANSFERASE FIC-RELATED"/>
    <property type="match status" value="1"/>
</dbReference>
<proteinExistence type="predicted"/>
<dbReference type="SUPFAM" id="SSF140931">
    <property type="entry name" value="Fic-like"/>
    <property type="match status" value="1"/>
</dbReference>
<evidence type="ECO:0000313" key="9">
    <source>
        <dbReference type="EMBL" id="ERK54566.1"/>
    </source>
</evidence>
<keyword evidence="4" id="KW-0067">ATP-binding</keyword>
<accession>U2QDR9</accession>
<evidence type="ECO:0000256" key="7">
    <source>
        <dbReference type="ARBA" id="ARBA00048696"/>
    </source>
</evidence>
<dbReference type="Proteomes" id="UP000017052">
    <property type="component" value="Unassembled WGS sequence"/>
</dbReference>
<evidence type="ECO:0000256" key="1">
    <source>
        <dbReference type="ARBA" id="ARBA00022679"/>
    </source>
</evidence>
<dbReference type="Gene3D" id="1.10.3290.10">
    <property type="entry name" value="Fido-like domain"/>
    <property type="match status" value="1"/>
</dbReference>
<feature type="domain" description="Fido" evidence="8">
    <location>
        <begin position="54"/>
        <end position="203"/>
    </location>
</feature>
<dbReference type="EC" id="2.7.7.108" evidence="5"/>
<dbReference type="InterPro" id="IPR036597">
    <property type="entry name" value="Fido-like_dom_sf"/>
</dbReference>
<comment type="catalytic activity">
    <reaction evidence="6">
        <text>L-threonyl-[protein] + ATP = 3-O-(5'-adenylyl)-L-threonyl-[protein] + diphosphate</text>
        <dbReference type="Rhea" id="RHEA:54292"/>
        <dbReference type="Rhea" id="RHEA-COMP:11060"/>
        <dbReference type="Rhea" id="RHEA-COMP:13847"/>
        <dbReference type="ChEBI" id="CHEBI:30013"/>
        <dbReference type="ChEBI" id="CHEBI:30616"/>
        <dbReference type="ChEBI" id="CHEBI:33019"/>
        <dbReference type="ChEBI" id="CHEBI:138113"/>
        <dbReference type="EC" id="2.7.7.108"/>
    </reaction>
</comment>
<evidence type="ECO:0000256" key="3">
    <source>
        <dbReference type="ARBA" id="ARBA00022741"/>
    </source>
</evidence>
<dbReference type="Pfam" id="PF02661">
    <property type="entry name" value="Fic"/>
    <property type="match status" value="1"/>
</dbReference>
<dbReference type="GO" id="GO:0070733">
    <property type="term" value="F:AMPylase activity"/>
    <property type="evidence" value="ECO:0007669"/>
    <property type="project" value="UniProtKB-EC"/>
</dbReference>
<evidence type="ECO:0000256" key="5">
    <source>
        <dbReference type="ARBA" id="ARBA00034531"/>
    </source>
</evidence>
<keyword evidence="10" id="KW-1185">Reference proteome</keyword>
<protein>
    <recommendedName>
        <fullName evidence="5">protein adenylyltransferase</fullName>
        <ecNumber evidence="5">2.7.7.108</ecNumber>
    </recommendedName>
</protein>
<reference evidence="9" key="1">
    <citation type="submission" date="2013-08" db="EMBL/GenBank/DDBJ databases">
        <authorList>
            <person name="Durkin A.S."/>
            <person name="Haft D.R."/>
            <person name="McCorrison J."/>
            <person name="Torralba M."/>
            <person name="Gillis M."/>
            <person name="Haft D.H."/>
            <person name="Methe B."/>
            <person name="Sutton G."/>
            <person name="Nelson K.E."/>
        </authorList>
    </citation>
    <scope>NUCLEOTIDE SEQUENCE [LARGE SCALE GENOMIC DNA]</scope>
    <source>
        <strain evidence="9">F0233</strain>
    </source>
</reference>
<evidence type="ECO:0000256" key="2">
    <source>
        <dbReference type="ARBA" id="ARBA00022695"/>
    </source>
</evidence>
<dbReference type="OrthoDB" id="9813719at2"/>
<dbReference type="AlphaFoldDB" id="U2QDR9"/>
<gene>
    <name evidence="9" type="ORF">HMPREF0682_1822</name>
</gene>
<keyword evidence="3" id="KW-0547">Nucleotide-binding</keyword>
<dbReference type="PANTHER" id="PTHR39560">
    <property type="entry name" value="PROTEIN ADENYLYLTRANSFERASE FIC-RELATED"/>
    <property type="match status" value="1"/>
</dbReference>
<evidence type="ECO:0000256" key="6">
    <source>
        <dbReference type="ARBA" id="ARBA00047939"/>
    </source>
</evidence>
<comment type="catalytic activity">
    <reaction evidence="7">
        <text>L-tyrosyl-[protein] + ATP = O-(5'-adenylyl)-L-tyrosyl-[protein] + diphosphate</text>
        <dbReference type="Rhea" id="RHEA:54288"/>
        <dbReference type="Rhea" id="RHEA-COMP:10136"/>
        <dbReference type="Rhea" id="RHEA-COMP:13846"/>
        <dbReference type="ChEBI" id="CHEBI:30616"/>
        <dbReference type="ChEBI" id="CHEBI:33019"/>
        <dbReference type="ChEBI" id="CHEBI:46858"/>
        <dbReference type="ChEBI" id="CHEBI:83624"/>
        <dbReference type="EC" id="2.7.7.108"/>
    </reaction>
</comment>
<dbReference type="PROSITE" id="PS51459">
    <property type="entry name" value="FIDO"/>
    <property type="match status" value="1"/>
</dbReference>
<keyword evidence="1" id="KW-0808">Transferase</keyword>
<comment type="caution">
    <text evidence="9">The sequence shown here is derived from an EMBL/GenBank/DDBJ whole genome shotgun (WGS) entry which is preliminary data.</text>
</comment>
<organism evidence="9 10">
    <name type="scientific">Propionibacterium acidifaciens F0233</name>
    <dbReference type="NCBI Taxonomy" id="553198"/>
    <lineage>
        <taxon>Bacteria</taxon>
        <taxon>Bacillati</taxon>
        <taxon>Actinomycetota</taxon>
        <taxon>Actinomycetes</taxon>
        <taxon>Propionibacteriales</taxon>
        <taxon>Propionibacteriaceae</taxon>
        <taxon>Propionibacterium</taxon>
    </lineage>
</organism>
<evidence type="ECO:0000313" key="10">
    <source>
        <dbReference type="Proteomes" id="UP000017052"/>
    </source>
</evidence>
<keyword evidence="2" id="KW-0548">Nucleotidyltransferase</keyword>
<dbReference type="GO" id="GO:0051302">
    <property type="term" value="P:regulation of cell division"/>
    <property type="evidence" value="ECO:0007669"/>
    <property type="project" value="TreeGrafter"/>
</dbReference>
<evidence type="ECO:0000256" key="4">
    <source>
        <dbReference type="ARBA" id="ARBA00022840"/>
    </source>
</evidence>
<dbReference type="EMBL" id="ACVN02000211">
    <property type="protein sequence ID" value="ERK54566.1"/>
    <property type="molecule type" value="Genomic_DNA"/>
</dbReference>
<dbReference type="InterPro" id="IPR003812">
    <property type="entry name" value="Fido"/>
</dbReference>